<feature type="transmembrane region" description="Helical" evidence="9">
    <location>
        <begin position="37"/>
        <end position="60"/>
    </location>
</feature>
<dbReference type="Pfam" id="PF00528">
    <property type="entry name" value="BPD_transp_1"/>
    <property type="match status" value="1"/>
</dbReference>
<feature type="transmembrane region" description="Helical" evidence="9">
    <location>
        <begin position="267"/>
        <end position="288"/>
    </location>
</feature>
<dbReference type="OrthoDB" id="9805884at2"/>
<sequence>MSAVVPSEPAAASPAMRRAKSISERLRYLWYLSRRSPLTLVGAAVILLVLIMIIAAPVIAPYNPDKVSLTARLLPPSAAHWFGTDEVGRDLFSRVIYGARASCGAAFMIVLISMSVGVLIGCFSGVVGGRVDTAIMRLMDVVLALPALVLAMALAAALGPSLFNSMLAVAIVRIPAYVRLARGQTLSLREQVFVKASRTFGASPFYILRWHILPNAMSPIIVQATLDLGGVVLIAAALSFIGLGAQPPTSEWGALVSSGRSYMLDQWWYATFPGLAILITAMGCNLVGDGIRDMLDPRLRDR</sequence>
<dbReference type="SUPFAM" id="SSF161098">
    <property type="entry name" value="MetI-like"/>
    <property type="match status" value="1"/>
</dbReference>
<comment type="similarity">
    <text evidence="9">Belongs to the binding-protein-dependent transport system permease family.</text>
</comment>
<evidence type="ECO:0000256" key="2">
    <source>
        <dbReference type="ARBA" id="ARBA00022448"/>
    </source>
</evidence>
<dbReference type="RefSeq" id="WP_053251629.1">
    <property type="nucleotide sequence ID" value="NZ_LGAP01000023.1"/>
</dbReference>
<evidence type="ECO:0000256" key="4">
    <source>
        <dbReference type="ARBA" id="ARBA00022692"/>
    </source>
</evidence>
<proteinExistence type="inferred from homology"/>
<dbReference type="PROSITE" id="PS50928">
    <property type="entry name" value="ABC_TM1"/>
    <property type="match status" value="1"/>
</dbReference>
<evidence type="ECO:0000313" key="11">
    <source>
        <dbReference type="EMBL" id="KOF15028.1"/>
    </source>
</evidence>
<evidence type="ECO:0000256" key="5">
    <source>
        <dbReference type="ARBA" id="ARBA00022856"/>
    </source>
</evidence>
<gene>
    <name evidence="11" type="ORF">AC244_25620</name>
</gene>
<keyword evidence="2 9" id="KW-0813">Transport</keyword>
<dbReference type="Gene3D" id="1.10.3720.10">
    <property type="entry name" value="MetI-like"/>
    <property type="match status" value="1"/>
</dbReference>
<evidence type="ECO:0000259" key="10">
    <source>
        <dbReference type="PROSITE" id="PS50928"/>
    </source>
</evidence>
<keyword evidence="7 9" id="KW-1133">Transmembrane helix</keyword>
<protein>
    <submittedName>
        <fullName evidence="11">D-ala-D-ala transporter subunit</fullName>
    </submittedName>
</protein>
<evidence type="ECO:0000256" key="7">
    <source>
        <dbReference type="ARBA" id="ARBA00022989"/>
    </source>
</evidence>
<organism evidence="11 12">
    <name type="scientific">Ensifer adhaerens</name>
    <name type="common">Sinorhizobium morelense</name>
    <dbReference type="NCBI Taxonomy" id="106592"/>
    <lineage>
        <taxon>Bacteria</taxon>
        <taxon>Pseudomonadati</taxon>
        <taxon>Pseudomonadota</taxon>
        <taxon>Alphaproteobacteria</taxon>
        <taxon>Hyphomicrobiales</taxon>
        <taxon>Rhizobiaceae</taxon>
        <taxon>Sinorhizobium/Ensifer group</taxon>
        <taxon>Ensifer</taxon>
    </lineage>
</organism>
<dbReference type="PANTHER" id="PTHR43386:SF1">
    <property type="entry name" value="D,D-DIPEPTIDE TRANSPORT SYSTEM PERMEASE PROTEIN DDPC-RELATED"/>
    <property type="match status" value="1"/>
</dbReference>
<dbReference type="NCBIfam" id="NF007376">
    <property type="entry name" value="PRK09881.1"/>
    <property type="match status" value="1"/>
</dbReference>
<keyword evidence="3" id="KW-1003">Cell membrane</keyword>
<evidence type="ECO:0000256" key="3">
    <source>
        <dbReference type="ARBA" id="ARBA00022475"/>
    </source>
</evidence>
<dbReference type="CDD" id="cd06261">
    <property type="entry name" value="TM_PBP2"/>
    <property type="match status" value="1"/>
</dbReference>
<feature type="transmembrane region" description="Helical" evidence="9">
    <location>
        <begin position="138"/>
        <end position="156"/>
    </location>
</feature>
<dbReference type="Pfam" id="PF12911">
    <property type="entry name" value="OppC_N"/>
    <property type="match status" value="1"/>
</dbReference>
<evidence type="ECO:0000256" key="8">
    <source>
        <dbReference type="ARBA" id="ARBA00023136"/>
    </source>
</evidence>
<comment type="caution">
    <text evidence="11">The sequence shown here is derived from an EMBL/GenBank/DDBJ whole genome shotgun (WGS) entry which is preliminary data.</text>
</comment>
<keyword evidence="8 9" id="KW-0472">Membrane</keyword>
<reference evidence="12" key="1">
    <citation type="submission" date="2015-07" db="EMBL/GenBank/DDBJ databases">
        <title>Whole genome sequence of an Ensifer adhaerens strain isolated from a cave pool in the Wind Cave National Park.</title>
        <authorList>
            <person name="Eng W.W.H."/>
            <person name="Gan H.M."/>
            <person name="Barton H.A."/>
            <person name="Savka M.A."/>
        </authorList>
    </citation>
    <scope>NUCLEOTIDE SEQUENCE [LARGE SCALE GENOMIC DNA]</scope>
    <source>
        <strain evidence="12">SD006</strain>
    </source>
</reference>
<dbReference type="PANTHER" id="PTHR43386">
    <property type="entry name" value="OLIGOPEPTIDE TRANSPORT SYSTEM PERMEASE PROTEIN APPC"/>
    <property type="match status" value="1"/>
</dbReference>
<dbReference type="PATRIC" id="fig|106592.7.peg.3884"/>
<dbReference type="Proteomes" id="UP000037425">
    <property type="component" value="Unassembled WGS sequence"/>
</dbReference>
<evidence type="ECO:0000256" key="9">
    <source>
        <dbReference type="RuleBase" id="RU363032"/>
    </source>
</evidence>
<keyword evidence="6" id="KW-0653">Protein transport</keyword>
<name>A0A0L8BKB8_ENSAD</name>
<dbReference type="AlphaFoldDB" id="A0A0L8BKB8"/>
<dbReference type="InterPro" id="IPR035906">
    <property type="entry name" value="MetI-like_sf"/>
</dbReference>
<comment type="subcellular location">
    <subcellularLocation>
        <location evidence="1 9">Cell membrane</location>
        <topology evidence="1 9">Multi-pass membrane protein</topology>
    </subcellularLocation>
</comment>
<feature type="transmembrane region" description="Helical" evidence="9">
    <location>
        <begin position="105"/>
        <end position="126"/>
    </location>
</feature>
<dbReference type="GO" id="GO:0071916">
    <property type="term" value="F:dipeptide transmembrane transporter activity"/>
    <property type="evidence" value="ECO:0007669"/>
    <property type="project" value="TreeGrafter"/>
</dbReference>
<keyword evidence="5" id="KW-0571">Peptide transport</keyword>
<dbReference type="GO" id="GO:0005886">
    <property type="term" value="C:plasma membrane"/>
    <property type="evidence" value="ECO:0007669"/>
    <property type="project" value="UniProtKB-SubCell"/>
</dbReference>
<feature type="domain" description="ABC transmembrane type-1" evidence="10">
    <location>
        <begin position="103"/>
        <end position="288"/>
    </location>
</feature>
<accession>A0A0L8BKB8</accession>
<evidence type="ECO:0000256" key="6">
    <source>
        <dbReference type="ARBA" id="ARBA00022927"/>
    </source>
</evidence>
<dbReference type="InterPro" id="IPR000515">
    <property type="entry name" value="MetI-like"/>
</dbReference>
<dbReference type="InterPro" id="IPR025966">
    <property type="entry name" value="OppC_N"/>
</dbReference>
<evidence type="ECO:0000313" key="12">
    <source>
        <dbReference type="Proteomes" id="UP000037425"/>
    </source>
</evidence>
<feature type="transmembrane region" description="Helical" evidence="9">
    <location>
        <begin position="226"/>
        <end position="247"/>
    </location>
</feature>
<evidence type="ECO:0000256" key="1">
    <source>
        <dbReference type="ARBA" id="ARBA00004651"/>
    </source>
</evidence>
<keyword evidence="4 9" id="KW-0812">Transmembrane</keyword>
<dbReference type="GO" id="GO:0015031">
    <property type="term" value="P:protein transport"/>
    <property type="evidence" value="ECO:0007669"/>
    <property type="project" value="UniProtKB-KW"/>
</dbReference>
<dbReference type="EMBL" id="LGAP01000023">
    <property type="protein sequence ID" value="KOF15028.1"/>
    <property type="molecule type" value="Genomic_DNA"/>
</dbReference>
<dbReference type="InterPro" id="IPR050366">
    <property type="entry name" value="BP-dependent_transpt_permease"/>
</dbReference>